<dbReference type="SUPFAM" id="SSF53850">
    <property type="entry name" value="Periplasmic binding protein-like II"/>
    <property type="match status" value="1"/>
</dbReference>
<dbReference type="Proteomes" id="UP000596176">
    <property type="component" value="Chromosome"/>
</dbReference>
<keyword evidence="5" id="KW-0804">Transcription</keyword>
<dbReference type="Pfam" id="PF03466">
    <property type="entry name" value="LysR_substrate"/>
    <property type="match status" value="1"/>
</dbReference>
<dbReference type="GeneID" id="83698477"/>
<dbReference type="PRINTS" id="PR00039">
    <property type="entry name" value="HTHLYSR"/>
</dbReference>
<keyword evidence="2" id="KW-0678">Repressor</keyword>
<evidence type="ECO:0000256" key="2">
    <source>
        <dbReference type="ARBA" id="ARBA00022491"/>
    </source>
</evidence>
<evidence type="ECO:0000256" key="3">
    <source>
        <dbReference type="ARBA" id="ARBA00023015"/>
    </source>
</evidence>
<dbReference type="GO" id="GO:0000976">
    <property type="term" value="F:transcription cis-regulatory region binding"/>
    <property type="evidence" value="ECO:0007669"/>
    <property type="project" value="TreeGrafter"/>
</dbReference>
<dbReference type="Pfam" id="PF00126">
    <property type="entry name" value="HTH_1"/>
    <property type="match status" value="1"/>
</dbReference>
<dbReference type="AlphaFoldDB" id="A0A7U0N7C6"/>
<organism evidence="7 8">
    <name type="scientific">Serratia proteamaculans</name>
    <dbReference type="NCBI Taxonomy" id="28151"/>
    <lineage>
        <taxon>Bacteria</taxon>
        <taxon>Pseudomonadati</taxon>
        <taxon>Pseudomonadota</taxon>
        <taxon>Gammaproteobacteria</taxon>
        <taxon>Enterobacterales</taxon>
        <taxon>Yersiniaceae</taxon>
        <taxon>Serratia</taxon>
    </lineage>
</organism>
<gene>
    <name evidence="7" type="ORF">JKX24_01755</name>
</gene>
<reference evidence="7 8" key="1">
    <citation type="submission" date="2021-01" db="EMBL/GenBank/DDBJ databases">
        <title>Chromosome sequence of Serratia proteamaculans strain 94 rif-r, isolated from spoiled beef.</title>
        <authorList>
            <person name="Zaytseva Y.V."/>
            <person name="Iablokov S.N."/>
            <person name="Klyukina A."/>
        </authorList>
    </citation>
    <scope>NUCLEOTIDE SEQUENCE [LARGE SCALE GENOMIC DNA]</scope>
    <source>
        <strain evidence="7 8">94 rif-r</strain>
    </source>
</reference>
<dbReference type="RefSeq" id="WP_207975645.1">
    <property type="nucleotide sequence ID" value="NZ_CBCPIU010000017.1"/>
</dbReference>
<evidence type="ECO:0000313" key="8">
    <source>
        <dbReference type="Proteomes" id="UP000596176"/>
    </source>
</evidence>
<dbReference type="SUPFAM" id="SSF46785">
    <property type="entry name" value="Winged helix' DNA-binding domain"/>
    <property type="match status" value="1"/>
</dbReference>
<keyword evidence="3" id="KW-0805">Transcription regulation</keyword>
<dbReference type="InterPro" id="IPR005119">
    <property type="entry name" value="LysR_subst-bd"/>
</dbReference>
<evidence type="ECO:0000256" key="5">
    <source>
        <dbReference type="ARBA" id="ARBA00023163"/>
    </source>
</evidence>
<evidence type="ECO:0000256" key="1">
    <source>
        <dbReference type="ARBA" id="ARBA00009437"/>
    </source>
</evidence>
<evidence type="ECO:0000313" key="7">
    <source>
        <dbReference type="EMBL" id="QQX53783.1"/>
    </source>
</evidence>
<feature type="domain" description="HTH lysR-type" evidence="6">
    <location>
        <begin position="5"/>
        <end position="62"/>
    </location>
</feature>
<dbReference type="GO" id="GO:0003700">
    <property type="term" value="F:DNA-binding transcription factor activity"/>
    <property type="evidence" value="ECO:0007669"/>
    <property type="project" value="InterPro"/>
</dbReference>
<protein>
    <submittedName>
        <fullName evidence="7">LysR family transcriptional regulator</fullName>
    </submittedName>
</protein>
<dbReference type="EMBL" id="CP068391">
    <property type="protein sequence ID" value="QQX53783.1"/>
    <property type="molecule type" value="Genomic_DNA"/>
</dbReference>
<comment type="similarity">
    <text evidence="1">Belongs to the LysR transcriptional regulatory family.</text>
</comment>
<keyword evidence="4" id="KW-0238">DNA-binding</keyword>
<evidence type="ECO:0000256" key="4">
    <source>
        <dbReference type="ARBA" id="ARBA00023125"/>
    </source>
</evidence>
<dbReference type="PANTHER" id="PTHR30126:SF91">
    <property type="entry name" value="LYSR FAMILY TRANSCRIPTIONAL REGULATOR"/>
    <property type="match status" value="1"/>
</dbReference>
<dbReference type="PANTHER" id="PTHR30126">
    <property type="entry name" value="HTH-TYPE TRANSCRIPTIONAL REGULATOR"/>
    <property type="match status" value="1"/>
</dbReference>
<proteinExistence type="inferred from homology"/>
<dbReference type="Gene3D" id="1.10.10.10">
    <property type="entry name" value="Winged helix-like DNA-binding domain superfamily/Winged helix DNA-binding domain"/>
    <property type="match status" value="1"/>
</dbReference>
<accession>A0A7U0N7C6</accession>
<dbReference type="InterPro" id="IPR036390">
    <property type="entry name" value="WH_DNA-bd_sf"/>
</dbReference>
<dbReference type="InterPro" id="IPR000847">
    <property type="entry name" value="LysR_HTH_N"/>
</dbReference>
<name>A0A7U0N7C6_SERPR</name>
<evidence type="ECO:0000259" key="6">
    <source>
        <dbReference type="PROSITE" id="PS50931"/>
    </source>
</evidence>
<sequence length="312" mass="34306">MLETVSLDQLRTFIAAATEGSFSAAGRKLRRSQSVVSHTISNLEHQVGVKLFVRESRYPTLTSEGNILFIEAMEVINRVNDFKTTARKISEGMESEVSLVVDIMFPMGLLTAAVKALHESYDSVAVNITVNALGGTVQPLLDKSCQISIIGFLPELPPSISCDFLLSTSHVFVASHDHPLSLQSSDLSRKEVSKHVQLIIIDKTNVSKDLNFGVVSPKVWKLTDLSVKRECLLAGLGWGSMPYQMVKQDIEDKRLTPLKIKDMSEMFFLMPMSVAVNSSNPPGPAGRWLVNKLKALSAKYEGENPGEGSKDR</sequence>
<dbReference type="Gene3D" id="3.40.190.290">
    <property type="match status" value="1"/>
</dbReference>
<dbReference type="InterPro" id="IPR036388">
    <property type="entry name" value="WH-like_DNA-bd_sf"/>
</dbReference>
<dbReference type="FunFam" id="1.10.10.10:FF:000001">
    <property type="entry name" value="LysR family transcriptional regulator"/>
    <property type="match status" value="1"/>
</dbReference>
<dbReference type="PROSITE" id="PS50931">
    <property type="entry name" value="HTH_LYSR"/>
    <property type="match status" value="1"/>
</dbReference>